<keyword evidence="3" id="KW-1185">Reference proteome</keyword>
<feature type="compositionally biased region" description="Polar residues" evidence="1">
    <location>
        <begin position="181"/>
        <end position="196"/>
    </location>
</feature>
<dbReference type="EMBL" id="JASSZA010000020">
    <property type="protein sequence ID" value="KAK2086467.1"/>
    <property type="molecule type" value="Genomic_DNA"/>
</dbReference>
<organism evidence="2 3">
    <name type="scientific">Saguinus oedipus</name>
    <name type="common">Cotton-top tamarin</name>
    <name type="synonym">Oedipomidas oedipus</name>
    <dbReference type="NCBI Taxonomy" id="9490"/>
    <lineage>
        <taxon>Eukaryota</taxon>
        <taxon>Metazoa</taxon>
        <taxon>Chordata</taxon>
        <taxon>Craniata</taxon>
        <taxon>Vertebrata</taxon>
        <taxon>Euteleostomi</taxon>
        <taxon>Mammalia</taxon>
        <taxon>Eutheria</taxon>
        <taxon>Euarchontoglires</taxon>
        <taxon>Primates</taxon>
        <taxon>Haplorrhini</taxon>
        <taxon>Platyrrhini</taxon>
        <taxon>Cebidae</taxon>
        <taxon>Callitrichinae</taxon>
        <taxon>Saguinus</taxon>
    </lineage>
</organism>
<sequence length="304" mass="32835">MEWTLDPSSVVPKTMLTHSHCIPPESACPDPFNVETSKDHAIVREAQVEIQIALGGAGSDARVAAELSGQVRRQVQPSTVIQHWDRVQCSGLVTREVPGMGNSILSLRALFYSGINDHSRIDGNTALHRDIYPSVSLQIQKNFAKSKWRQAFNAAAVVHHMRKLHMNMHSPGVRPEVENTPPETQASEASRPSSPEITITEAPVLDQSVALPALTRLPCQHGRRPPAPGGRSLNCLVNGSLRISSSLVPMHQGSLAAGPCGCCSSCLNIGSKEKSSYCSEPTLLKKANKKQYVFSAKDGAPAWA</sequence>
<accession>A0ABQ9TQM4</accession>
<gene>
    <name evidence="2" type="ORF">P7K49_035892</name>
</gene>
<name>A0ABQ9TQM4_SAGOE</name>
<proteinExistence type="predicted"/>
<reference evidence="2 3" key="1">
    <citation type="submission" date="2023-05" db="EMBL/GenBank/DDBJ databases">
        <title>B98-5 Cell Line De Novo Hybrid Assembly: An Optical Mapping Approach.</title>
        <authorList>
            <person name="Kananen K."/>
            <person name="Auerbach J.A."/>
            <person name="Kautto E."/>
            <person name="Blachly J.S."/>
        </authorList>
    </citation>
    <scope>NUCLEOTIDE SEQUENCE [LARGE SCALE GENOMIC DNA]</scope>
    <source>
        <strain evidence="2">B95-8</strain>
        <tissue evidence="2">Cell line</tissue>
    </source>
</reference>
<evidence type="ECO:0000313" key="3">
    <source>
        <dbReference type="Proteomes" id="UP001266305"/>
    </source>
</evidence>
<evidence type="ECO:0000313" key="2">
    <source>
        <dbReference type="EMBL" id="KAK2086467.1"/>
    </source>
</evidence>
<evidence type="ECO:0000256" key="1">
    <source>
        <dbReference type="SAM" id="MobiDB-lite"/>
    </source>
</evidence>
<dbReference type="Proteomes" id="UP001266305">
    <property type="component" value="Unassembled WGS sequence"/>
</dbReference>
<protein>
    <submittedName>
        <fullName evidence="2">Uncharacterized protein</fullName>
    </submittedName>
</protein>
<comment type="caution">
    <text evidence="2">The sequence shown here is derived from an EMBL/GenBank/DDBJ whole genome shotgun (WGS) entry which is preliminary data.</text>
</comment>
<feature type="region of interest" description="Disordered" evidence="1">
    <location>
        <begin position="170"/>
        <end position="196"/>
    </location>
</feature>